<comment type="catalytic activity">
    <reaction evidence="5">
        <text>[protein]-L-glutamate 5-O-methyl ester + H2O = L-glutamyl-[protein] + methanol + H(+)</text>
        <dbReference type="Rhea" id="RHEA:23236"/>
        <dbReference type="Rhea" id="RHEA-COMP:10208"/>
        <dbReference type="Rhea" id="RHEA-COMP:10311"/>
        <dbReference type="ChEBI" id="CHEBI:15377"/>
        <dbReference type="ChEBI" id="CHEBI:15378"/>
        <dbReference type="ChEBI" id="CHEBI:17790"/>
        <dbReference type="ChEBI" id="CHEBI:29973"/>
        <dbReference type="ChEBI" id="CHEBI:82795"/>
        <dbReference type="EC" id="3.1.1.61"/>
    </reaction>
</comment>
<dbReference type="InterPro" id="IPR001789">
    <property type="entry name" value="Sig_transdc_resp-reg_receiver"/>
</dbReference>
<dbReference type="GO" id="GO:0006935">
    <property type="term" value="P:chemotaxis"/>
    <property type="evidence" value="ECO:0007669"/>
    <property type="project" value="UniProtKB-KW"/>
</dbReference>
<keyword evidence="7" id="KW-0597">Phosphoprotein</keyword>
<dbReference type="GO" id="GO:0005737">
    <property type="term" value="C:cytoplasm"/>
    <property type="evidence" value="ECO:0007669"/>
    <property type="project" value="InterPro"/>
</dbReference>
<dbReference type="SMART" id="SM00448">
    <property type="entry name" value="REC"/>
    <property type="match status" value="1"/>
</dbReference>
<dbReference type="SUPFAM" id="SSF52172">
    <property type="entry name" value="CheY-like"/>
    <property type="match status" value="1"/>
</dbReference>
<evidence type="ECO:0000313" key="10">
    <source>
        <dbReference type="EMBL" id="PIE33601.1"/>
    </source>
</evidence>
<keyword evidence="2" id="KW-0145">Chemotaxis</keyword>
<dbReference type="PROSITE" id="PS50110">
    <property type="entry name" value="RESPONSE_REGULATORY"/>
    <property type="match status" value="1"/>
</dbReference>
<evidence type="ECO:0000256" key="1">
    <source>
        <dbReference type="ARBA" id="ARBA00022490"/>
    </source>
</evidence>
<keyword evidence="1" id="KW-0963">Cytoplasm</keyword>
<dbReference type="Proteomes" id="UP000230821">
    <property type="component" value="Unassembled WGS sequence"/>
</dbReference>
<accession>A0A2G6KD63</accession>
<name>A0A2G6KD63_9BACT</name>
<dbReference type="InterPro" id="IPR000673">
    <property type="entry name" value="Sig_transdc_resp-reg_Me-estase"/>
</dbReference>
<dbReference type="Pfam" id="PF00072">
    <property type="entry name" value="Response_reg"/>
    <property type="match status" value="1"/>
</dbReference>
<evidence type="ECO:0000256" key="7">
    <source>
        <dbReference type="PROSITE-ProRule" id="PRU00169"/>
    </source>
</evidence>
<dbReference type="Gene3D" id="3.40.50.180">
    <property type="entry name" value="Methylesterase CheB, C-terminal domain"/>
    <property type="match status" value="1"/>
</dbReference>
<keyword evidence="3" id="KW-0378">Hydrolase</keyword>
<comment type="caution">
    <text evidence="10">The sequence shown here is derived from an EMBL/GenBank/DDBJ whole genome shotgun (WGS) entry which is preliminary data.</text>
</comment>
<evidence type="ECO:0000259" key="9">
    <source>
        <dbReference type="PROSITE" id="PS50122"/>
    </source>
</evidence>
<reference evidence="10 11" key="1">
    <citation type="submission" date="2017-10" db="EMBL/GenBank/DDBJ databases">
        <title>Novel microbial diversity and functional potential in the marine mammal oral microbiome.</title>
        <authorList>
            <person name="Dudek N.K."/>
            <person name="Sun C.L."/>
            <person name="Burstein D."/>
            <person name="Kantor R.S."/>
            <person name="Aliaga Goltsman D.S."/>
            <person name="Bik E.M."/>
            <person name="Thomas B.C."/>
            <person name="Banfield J.F."/>
            <person name="Relman D.A."/>
        </authorList>
    </citation>
    <scope>NUCLEOTIDE SEQUENCE [LARGE SCALE GENOMIC DNA]</scope>
    <source>
        <strain evidence="10">DOLJORAL78_47_16</strain>
    </source>
</reference>
<protein>
    <recommendedName>
        <fullName evidence="4">protein-glutamate methylesterase</fullName>
        <ecNumber evidence="4">3.1.1.61</ecNumber>
    </recommendedName>
</protein>
<evidence type="ECO:0000313" key="11">
    <source>
        <dbReference type="Proteomes" id="UP000230821"/>
    </source>
</evidence>
<dbReference type="GO" id="GO:0000156">
    <property type="term" value="F:phosphorelay response regulator activity"/>
    <property type="evidence" value="ECO:0007669"/>
    <property type="project" value="InterPro"/>
</dbReference>
<dbReference type="PROSITE" id="PS50122">
    <property type="entry name" value="CHEB"/>
    <property type="match status" value="1"/>
</dbReference>
<dbReference type="SUPFAM" id="SSF52738">
    <property type="entry name" value="Methylesterase CheB, C-terminal domain"/>
    <property type="match status" value="1"/>
</dbReference>
<evidence type="ECO:0000256" key="2">
    <source>
        <dbReference type="ARBA" id="ARBA00022500"/>
    </source>
</evidence>
<dbReference type="EC" id="3.1.1.61" evidence="4"/>
<feature type="domain" description="Response regulatory" evidence="8">
    <location>
        <begin position="6"/>
        <end position="124"/>
    </location>
</feature>
<organism evidence="10 11">
    <name type="scientific">candidate division KSB3 bacterium</name>
    <dbReference type="NCBI Taxonomy" id="2044937"/>
    <lineage>
        <taxon>Bacteria</taxon>
        <taxon>candidate division KSB3</taxon>
    </lineage>
</organism>
<dbReference type="PANTHER" id="PTHR42872">
    <property type="entry name" value="PROTEIN-GLUTAMATE METHYLESTERASE/PROTEIN-GLUTAMINE GLUTAMINASE"/>
    <property type="match status" value="1"/>
</dbReference>
<dbReference type="InterPro" id="IPR011006">
    <property type="entry name" value="CheY-like_superfamily"/>
</dbReference>
<gene>
    <name evidence="10" type="ORF">CSA56_10815</name>
</gene>
<dbReference type="InterPro" id="IPR035909">
    <property type="entry name" value="CheB_C"/>
</dbReference>
<dbReference type="CDD" id="cd17541">
    <property type="entry name" value="REC_CheB-like"/>
    <property type="match status" value="1"/>
</dbReference>
<comment type="caution">
    <text evidence="6">Lacks conserved residue(s) required for the propagation of feature annotation.</text>
</comment>
<evidence type="ECO:0000256" key="5">
    <source>
        <dbReference type="ARBA" id="ARBA00048267"/>
    </source>
</evidence>
<evidence type="ECO:0000259" key="8">
    <source>
        <dbReference type="PROSITE" id="PS50110"/>
    </source>
</evidence>
<sequence length="350" mass="37831">MKEIIKVLLVDDAIVIRILVGNTIAQDPDLELVGKAENGKVALEQIAALKPDVVLLDIEMPEMNGLEVLKALKEQGMPTKVIMFSTYTTVGAKHTFEALELGAADFVPKPSSSGFSEGFEKVRKELFAKIKFVGGRVDTASQKPLASPSRKSSALESGRYDVVMIEGGMGAPKTFMSILPQIPQNFPAGLIIFQTMFPGFSEQFVRRVNQNSQIELKGATDGDVVQPGQGLILFGNHYVATRKAGTDIQLAFREKDTAERYGSVPRILCESISRVYGSRAIGVLLAGAGERNLDGIQAMKSQGGFVIAEEASSLIGRQILEQFLAKELIDEIVPTYDVVPTLTKVLGLSG</sequence>
<dbReference type="PANTHER" id="PTHR42872:SF6">
    <property type="entry name" value="PROTEIN-GLUTAMATE METHYLESTERASE_PROTEIN-GLUTAMINE GLUTAMINASE"/>
    <property type="match status" value="1"/>
</dbReference>
<dbReference type="InterPro" id="IPR008248">
    <property type="entry name" value="CheB-like"/>
</dbReference>
<dbReference type="Gene3D" id="3.40.50.2300">
    <property type="match status" value="1"/>
</dbReference>
<dbReference type="AlphaFoldDB" id="A0A2G6KD63"/>
<proteinExistence type="predicted"/>
<feature type="domain" description="CheB-type methylesterase" evidence="9">
    <location>
        <begin position="155"/>
        <end position="349"/>
    </location>
</feature>
<dbReference type="PIRSF" id="PIRSF000876">
    <property type="entry name" value="RR_chemtxs_CheB"/>
    <property type="match status" value="1"/>
</dbReference>
<evidence type="ECO:0000256" key="4">
    <source>
        <dbReference type="ARBA" id="ARBA00039140"/>
    </source>
</evidence>
<dbReference type="EMBL" id="PDSK01000096">
    <property type="protein sequence ID" value="PIE33601.1"/>
    <property type="molecule type" value="Genomic_DNA"/>
</dbReference>
<dbReference type="Pfam" id="PF01339">
    <property type="entry name" value="CheB_methylest"/>
    <property type="match status" value="1"/>
</dbReference>
<evidence type="ECO:0000256" key="6">
    <source>
        <dbReference type="PROSITE-ProRule" id="PRU00050"/>
    </source>
</evidence>
<dbReference type="GO" id="GO:0008984">
    <property type="term" value="F:protein-glutamate methylesterase activity"/>
    <property type="evidence" value="ECO:0007669"/>
    <property type="project" value="UniProtKB-EC"/>
</dbReference>
<evidence type="ECO:0000256" key="3">
    <source>
        <dbReference type="ARBA" id="ARBA00022801"/>
    </source>
</evidence>
<feature type="modified residue" description="4-aspartylphosphate" evidence="7">
    <location>
        <position position="57"/>
    </location>
</feature>